<dbReference type="Pfam" id="PF00266">
    <property type="entry name" value="Aminotran_5"/>
    <property type="match status" value="1"/>
</dbReference>
<dbReference type="InterPro" id="IPR015421">
    <property type="entry name" value="PyrdxlP-dep_Trfase_major"/>
</dbReference>
<evidence type="ECO:0000256" key="5">
    <source>
        <dbReference type="ARBA" id="ARBA00023004"/>
    </source>
</evidence>
<evidence type="ECO:0000256" key="2">
    <source>
        <dbReference type="ARBA" id="ARBA00006490"/>
    </source>
</evidence>
<dbReference type="PANTHER" id="PTHR11601:SF50">
    <property type="entry name" value="CYSTEINE DESULFURASE ISCS 2-RELATED"/>
    <property type="match status" value="1"/>
</dbReference>
<dbReference type="InterPro" id="IPR020578">
    <property type="entry name" value="Aminotrans_V_PyrdxlP_BS"/>
</dbReference>
<proteinExistence type="inferred from homology"/>
<evidence type="ECO:0000313" key="10">
    <source>
        <dbReference type="Proteomes" id="UP000775179"/>
    </source>
</evidence>
<comment type="caution">
    <text evidence="9">The sequence shown here is derived from an EMBL/GenBank/DDBJ whole genome shotgun (WGS) entry which is preliminary data.</text>
</comment>
<dbReference type="PIRSF" id="PIRSF005572">
    <property type="entry name" value="NifS"/>
    <property type="match status" value="1"/>
</dbReference>
<dbReference type="Gene3D" id="3.40.640.10">
    <property type="entry name" value="Type I PLP-dependent aspartate aminotransferase-like (Major domain)"/>
    <property type="match status" value="1"/>
</dbReference>
<comment type="similarity">
    <text evidence="2">Belongs to the class-V pyridoxal-phosphate-dependent aminotransferase family. NifS/IscS subfamily.</text>
</comment>
<dbReference type="RefSeq" id="WP_021875244.1">
    <property type="nucleotide sequence ID" value="NZ_CP018624.1"/>
</dbReference>
<dbReference type="GeneID" id="66301252"/>
<feature type="domain" description="Aminotransferase class V" evidence="8">
    <location>
        <begin position="3"/>
        <end position="365"/>
    </location>
</feature>
<keyword evidence="4" id="KW-0663">Pyridoxal phosphate</keyword>
<dbReference type="SUPFAM" id="SSF53383">
    <property type="entry name" value="PLP-dependent transferases"/>
    <property type="match status" value="1"/>
</dbReference>
<evidence type="ECO:0000256" key="1">
    <source>
        <dbReference type="ARBA" id="ARBA00001933"/>
    </source>
</evidence>
<dbReference type="EMBL" id="JAIFTX010000005">
    <property type="protein sequence ID" value="MBX7290046.1"/>
    <property type="molecule type" value="Genomic_DNA"/>
</dbReference>
<dbReference type="Gene3D" id="1.10.260.50">
    <property type="match status" value="1"/>
</dbReference>
<name>A0ABD4RFA4_9CLOT</name>
<evidence type="ECO:0000256" key="3">
    <source>
        <dbReference type="ARBA" id="ARBA00022723"/>
    </source>
</evidence>
<dbReference type="Gene3D" id="3.90.1150.10">
    <property type="entry name" value="Aspartate Aminotransferase, domain 1"/>
    <property type="match status" value="1"/>
</dbReference>
<reference evidence="9 10" key="1">
    <citation type="submission" date="2021-08" db="EMBL/GenBank/DDBJ databases">
        <title>Genome sequence analysis of Clostridium chauvoei strains of European origin and evaluation of typing options for outbreak investigations.</title>
        <authorList>
            <person name="Abdel-Glil M."/>
            <person name="Thomas P."/>
            <person name="Seyboldt C."/>
        </authorList>
    </citation>
    <scope>NUCLEOTIDE SEQUENCE [LARGE SCALE GENOMIC DNA]</scope>
    <source>
        <strain evidence="9 10">S0260-09</strain>
    </source>
</reference>
<comment type="cofactor">
    <cofactor evidence="1 7">
        <name>pyridoxal 5'-phosphate</name>
        <dbReference type="ChEBI" id="CHEBI:597326"/>
    </cofactor>
</comment>
<accession>A0ABD4RFA4</accession>
<dbReference type="PANTHER" id="PTHR11601">
    <property type="entry name" value="CYSTEINE DESULFURYLASE FAMILY MEMBER"/>
    <property type="match status" value="1"/>
</dbReference>
<keyword evidence="6" id="KW-0411">Iron-sulfur</keyword>
<dbReference type="KEGG" id="cchv:BTM20_05185"/>
<dbReference type="GO" id="GO:0051536">
    <property type="term" value="F:iron-sulfur cluster binding"/>
    <property type="evidence" value="ECO:0007669"/>
    <property type="project" value="UniProtKB-KW"/>
</dbReference>
<dbReference type="InterPro" id="IPR015422">
    <property type="entry name" value="PyrdxlP-dep_Trfase_small"/>
</dbReference>
<dbReference type="InterPro" id="IPR016454">
    <property type="entry name" value="Cysteine_dSase"/>
</dbReference>
<keyword evidence="3" id="KW-0479">Metal-binding</keyword>
<dbReference type="GO" id="GO:0031071">
    <property type="term" value="F:cysteine desulfurase activity"/>
    <property type="evidence" value="ECO:0007669"/>
    <property type="project" value="UniProtKB-ARBA"/>
</dbReference>
<evidence type="ECO:0000313" key="9">
    <source>
        <dbReference type="EMBL" id="MBX7290046.1"/>
    </source>
</evidence>
<dbReference type="GO" id="GO:0046872">
    <property type="term" value="F:metal ion binding"/>
    <property type="evidence" value="ECO:0007669"/>
    <property type="project" value="UniProtKB-KW"/>
</dbReference>
<dbReference type="PROSITE" id="PS00595">
    <property type="entry name" value="AA_TRANSFER_CLASS_5"/>
    <property type="match status" value="1"/>
</dbReference>
<protein>
    <submittedName>
        <fullName evidence="9">Cysteine desulfurase</fullName>
    </submittedName>
</protein>
<keyword evidence="5" id="KW-0408">Iron</keyword>
<evidence type="ECO:0000259" key="8">
    <source>
        <dbReference type="Pfam" id="PF00266"/>
    </source>
</evidence>
<evidence type="ECO:0000256" key="4">
    <source>
        <dbReference type="ARBA" id="ARBA00022898"/>
    </source>
</evidence>
<dbReference type="PROSITE" id="PS00018">
    <property type="entry name" value="EF_HAND_1"/>
    <property type="match status" value="1"/>
</dbReference>
<evidence type="ECO:0000256" key="7">
    <source>
        <dbReference type="RuleBase" id="RU004504"/>
    </source>
</evidence>
<sequence length="381" mass="42558">MEVYFDNSATTKPYEEVIKEVENGMREFYGNPSSLHKLGIKSEKKLNEIREQLSSTINASKEEILFTSGGSEANNLIINGILKPGHHLITTVFEHHSVLKVCESLEKSSISVTYLDVDENGKISLEDLKNAINKNTVLVSIMHVNNEMGVIQDIESIGRVIKECSSRAKFHVDAVQSYGKLSIDVKKMNIDMLSVAGHKFHGPKGSGFIYIKKGIVLNSFIKGGSQEGGIRAGTQNLPAIMGLNKASEITIKNINRNYKKVLDIKAYMMEKLSNIENIRINSPLEDYFSPYILNVSFRGVKAEVLLHLLEEQNIYVATGSACTSKNSIVNGSYVMKALNLSKEDIESAIRFSFSEENTKEEVDKVITTLENSLKFLRRVKR</sequence>
<gene>
    <name evidence="9" type="ORF">K4H94_03145</name>
</gene>
<dbReference type="AlphaFoldDB" id="A0ABD4RFA4"/>
<dbReference type="FunFam" id="3.40.640.10:FF:000084">
    <property type="entry name" value="IscS-like cysteine desulfurase"/>
    <property type="match status" value="1"/>
</dbReference>
<evidence type="ECO:0000256" key="6">
    <source>
        <dbReference type="ARBA" id="ARBA00023014"/>
    </source>
</evidence>
<dbReference type="InterPro" id="IPR000192">
    <property type="entry name" value="Aminotrans_V_dom"/>
</dbReference>
<dbReference type="InterPro" id="IPR015424">
    <property type="entry name" value="PyrdxlP-dep_Trfase"/>
</dbReference>
<organism evidence="9 10">
    <name type="scientific">Clostridium chauvoei</name>
    <dbReference type="NCBI Taxonomy" id="46867"/>
    <lineage>
        <taxon>Bacteria</taxon>
        <taxon>Bacillati</taxon>
        <taxon>Bacillota</taxon>
        <taxon>Clostridia</taxon>
        <taxon>Eubacteriales</taxon>
        <taxon>Clostridiaceae</taxon>
        <taxon>Clostridium</taxon>
    </lineage>
</organism>
<dbReference type="Proteomes" id="UP000775179">
    <property type="component" value="Unassembled WGS sequence"/>
</dbReference>
<dbReference type="InterPro" id="IPR018247">
    <property type="entry name" value="EF_Hand_1_Ca_BS"/>
</dbReference>